<evidence type="ECO:0000256" key="3">
    <source>
        <dbReference type="ARBA" id="ARBA00022741"/>
    </source>
</evidence>
<evidence type="ECO:0000313" key="9">
    <source>
        <dbReference type="EMBL" id="KUG58602.1"/>
    </source>
</evidence>
<organism evidence="9 11">
    <name type="scientific">Nesterenkonia jeotgali</name>
    <dbReference type="NCBI Taxonomy" id="317018"/>
    <lineage>
        <taxon>Bacteria</taxon>
        <taxon>Bacillati</taxon>
        <taxon>Actinomycetota</taxon>
        <taxon>Actinomycetes</taxon>
        <taxon>Micrococcales</taxon>
        <taxon>Micrococcaceae</taxon>
        <taxon>Nesterenkonia</taxon>
    </lineage>
</organism>
<comment type="catalytic activity">
    <reaction evidence="8">
        <text>N(2)-formyl-N(1)-(5-phospho-beta-D-ribosyl)glycinamide + L-glutamine + ATP + H2O = 2-formamido-N(1)-(5-O-phospho-beta-D-ribosyl)acetamidine + L-glutamate + ADP + phosphate + H(+)</text>
        <dbReference type="Rhea" id="RHEA:17129"/>
        <dbReference type="ChEBI" id="CHEBI:15377"/>
        <dbReference type="ChEBI" id="CHEBI:15378"/>
        <dbReference type="ChEBI" id="CHEBI:29985"/>
        <dbReference type="ChEBI" id="CHEBI:30616"/>
        <dbReference type="ChEBI" id="CHEBI:43474"/>
        <dbReference type="ChEBI" id="CHEBI:58359"/>
        <dbReference type="ChEBI" id="CHEBI:147286"/>
        <dbReference type="ChEBI" id="CHEBI:147287"/>
        <dbReference type="ChEBI" id="CHEBI:456216"/>
        <dbReference type="EC" id="6.3.5.3"/>
    </reaction>
</comment>
<comment type="subcellular location">
    <subcellularLocation>
        <location evidence="8">Cytoplasm</location>
    </subcellularLocation>
</comment>
<keyword evidence="11" id="KW-1185">Reference proteome</keyword>
<dbReference type="GO" id="GO:0004642">
    <property type="term" value="F:phosphoribosylformylglycinamidine synthase activity"/>
    <property type="evidence" value="ECO:0007669"/>
    <property type="project" value="UniProtKB-UniRule"/>
</dbReference>
<dbReference type="GO" id="GO:0006189">
    <property type="term" value="P:'de novo' IMP biosynthetic process"/>
    <property type="evidence" value="ECO:0007669"/>
    <property type="project" value="UniProtKB-UniRule"/>
</dbReference>
<evidence type="ECO:0000313" key="11">
    <source>
        <dbReference type="Proteomes" id="UP000054023"/>
    </source>
</evidence>
<dbReference type="InterPro" id="IPR010075">
    <property type="entry name" value="PRibForGlyAmidine_synth_PurQ"/>
</dbReference>
<dbReference type="Pfam" id="PF13507">
    <property type="entry name" value="GATase_5"/>
    <property type="match status" value="1"/>
</dbReference>
<feature type="active site" evidence="8">
    <location>
        <position position="220"/>
    </location>
</feature>
<dbReference type="OrthoDB" id="9804441at2"/>
<dbReference type="AlphaFoldDB" id="A0A0W8IFC2"/>
<keyword evidence="2 8" id="KW-0436">Ligase</keyword>
<dbReference type="NCBIfam" id="TIGR01737">
    <property type="entry name" value="FGAM_synth_I"/>
    <property type="match status" value="1"/>
</dbReference>
<comment type="caution">
    <text evidence="9">The sequence shown here is derived from an EMBL/GenBank/DDBJ whole genome shotgun (WGS) entry which is preliminary data.</text>
</comment>
<dbReference type="GO" id="GO:0005524">
    <property type="term" value="F:ATP binding"/>
    <property type="evidence" value="ECO:0007669"/>
    <property type="project" value="UniProtKB-KW"/>
</dbReference>
<dbReference type="InterPro" id="IPR029062">
    <property type="entry name" value="Class_I_gatase-like"/>
</dbReference>
<evidence type="ECO:0000256" key="4">
    <source>
        <dbReference type="ARBA" id="ARBA00022755"/>
    </source>
</evidence>
<dbReference type="PROSITE" id="PS51273">
    <property type="entry name" value="GATASE_TYPE_1"/>
    <property type="match status" value="1"/>
</dbReference>
<evidence type="ECO:0000313" key="12">
    <source>
        <dbReference type="Proteomes" id="UP000546252"/>
    </source>
</evidence>
<dbReference type="STRING" id="317018.AVL63_00520"/>
<feature type="active site" description="Nucleophile" evidence="8">
    <location>
        <position position="111"/>
    </location>
</feature>
<dbReference type="PANTHER" id="PTHR47552">
    <property type="entry name" value="PHOSPHORIBOSYLFORMYLGLYCINAMIDINE SYNTHASE SUBUNIT PURQ"/>
    <property type="match status" value="1"/>
</dbReference>
<keyword evidence="6 8" id="KW-0067">ATP-binding</keyword>
<dbReference type="NCBIfam" id="NF002957">
    <property type="entry name" value="PRK03619.1"/>
    <property type="match status" value="1"/>
</dbReference>
<dbReference type="HAMAP" id="MF_00421">
    <property type="entry name" value="PurQ"/>
    <property type="match status" value="1"/>
</dbReference>
<gene>
    <name evidence="8" type="primary">purQ</name>
    <name evidence="9" type="ORF">AVL63_00520</name>
    <name evidence="10" type="ORF">HNR24_001579</name>
</gene>
<name>A0A0W8IFC2_9MICC</name>
<dbReference type="SUPFAM" id="SSF52317">
    <property type="entry name" value="Class I glutamine amidotransferase-like"/>
    <property type="match status" value="1"/>
</dbReference>
<accession>A0A0W8IFC2</accession>
<dbReference type="Proteomes" id="UP000054023">
    <property type="component" value="Unassembled WGS sequence"/>
</dbReference>
<dbReference type="EMBL" id="JACJIH010000001">
    <property type="protein sequence ID" value="MBA8921646.1"/>
    <property type="molecule type" value="Genomic_DNA"/>
</dbReference>
<evidence type="ECO:0000256" key="8">
    <source>
        <dbReference type="HAMAP-Rule" id="MF_00421"/>
    </source>
</evidence>
<dbReference type="UniPathway" id="UPA00074">
    <property type="reaction ID" value="UER00128"/>
</dbReference>
<proteinExistence type="inferred from homology"/>
<dbReference type="RefSeq" id="WP_058888282.1">
    <property type="nucleotide sequence ID" value="NZ_BAAAKT010000004.1"/>
</dbReference>
<evidence type="ECO:0000256" key="6">
    <source>
        <dbReference type="ARBA" id="ARBA00022840"/>
    </source>
</evidence>
<comment type="subunit">
    <text evidence="8">Part of the FGAM synthase complex composed of 1 PurL, 1 PurQ and 2 PurS subunits.</text>
</comment>
<reference evidence="11" key="2">
    <citation type="submission" date="2015-12" db="EMBL/GenBank/DDBJ databases">
        <authorList>
            <person name="Nair G.R."/>
            <person name="Kaur G."/>
            <person name="Mayilraj S."/>
        </authorList>
    </citation>
    <scope>NUCLEOTIDE SEQUENCE [LARGE SCALE GENOMIC DNA]</scope>
    <source>
        <strain evidence="11">CD08_7</strain>
    </source>
</reference>
<dbReference type="EMBL" id="LQBM01000003">
    <property type="protein sequence ID" value="KUG58602.1"/>
    <property type="molecule type" value="Genomic_DNA"/>
</dbReference>
<feature type="active site" evidence="8">
    <location>
        <position position="222"/>
    </location>
</feature>
<dbReference type="EC" id="3.5.1.2" evidence="8"/>
<keyword evidence="1 8" id="KW-0963">Cytoplasm</keyword>
<evidence type="ECO:0000256" key="2">
    <source>
        <dbReference type="ARBA" id="ARBA00022598"/>
    </source>
</evidence>
<protein>
    <recommendedName>
        <fullName evidence="8">Phosphoribosylformylglycinamidine synthase subunit PurQ</fullName>
        <shortName evidence="8">FGAM synthase</shortName>
        <ecNumber evidence="8">6.3.5.3</ecNumber>
    </recommendedName>
    <alternativeName>
        <fullName evidence="8">Formylglycinamide ribonucleotide amidotransferase subunit I</fullName>
        <shortName evidence="8">FGAR amidotransferase I</shortName>
        <shortName evidence="8">FGAR-AT I</shortName>
    </alternativeName>
    <alternativeName>
        <fullName evidence="8">Glutaminase PurQ</fullName>
        <ecNumber evidence="8">3.5.1.2</ecNumber>
    </alternativeName>
    <alternativeName>
        <fullName evidence="8">Phosphoribosylformylglycinamidine synthase subunit I</fullName>
    </alternativeName>
</protein>
<dbReference type="GO" id="GO:0005737">
    <property type="term" value="C:cytoplasm"/>
    <property type="evidence" value="ECO:0007669"/>
    <property type="project" value="UniProtKB-SubCell"/>
</dbReference>
<dbReference type="PANTHER" id="PTHR47552:SF1">
    <property type="entry name" value="PHOSPHORIBOSYLFORMYLGLYCINAMIDINE SYNTHASE SUBUNIT PURQ"/>
    <property type="match status" value="1"/>
</dbReference>
<dbReference type="Proteomes" id="UP000546252">
    <property type="component" value="Unassembled WGS sequence"/>
</dbReference>
<sequence length="259" mass="27111">MSTETPLIGDFHASPAATPLDGARIGVVTFPGTLDDRDAARAVRLGGGTAVPLWHADESLQGVDAIVLPGGFSYGDYLRAGAIARFAPMMNKIISAATASSGTRLPVLGICNGFQMLTESHLLPGSMVKNDHLKFLCRDQVLRVENTSTAWTSQFTADELIAIPLKNQDGQYLADPDTLEALESEGRVVFRYVGENPNGSRNGIAGVSNETGNVVGLMPHPEHAVEAGYGPDDATGMRSGTDGLTIFTSVIASLAGGAQ</sequence>
<comment type="function">
    <text evidence="8">Part of the phosphoribosylformylglycinamidine synthase complex involved in the purines biosynthetic pathway. Catalyzes the ATP-dependent conversion of formylglycinamide ribonucleotide (FGAR) and glutamine to yield formylglycinamidine ribonucleotide (FGAM) and glutamate. The FGAM synthase complex is composed of three subunits. PurQ produces an ammonia molecule by converting glutamine to glutamate. PurL transfers the ammonia molecule to FGAR to form FGAM in an ATP-dependent manner. PurS interacts with PurQ and PurL and is thought to assist in the transfer of the ammonia molecule from PurQ to PurL.</text>
</comment>
<comment type="catalytic activity">
    <reaction evidence="8">
        <text>L-glutamine + H2O = L-glutamate + NH4(+)</text>
        <dbReference type="Rhea" id="RHEA:15889"/>
        <dbReference type="ChEBI" id="CHEBI:15377"/>
        <dbReference type="ChEBI" id="CHEBI:28938"/>
        <dbReference type="ChEBI" id="CHEBI:29985"/>
        <dbReference type="ChEBI" id="CHEBI:58359"/>
        <dbReference type="EC" id="3.5.1.2"/>
    </reaction>
</comment>
<evidence type="ECO:0000313" key="10">
    <source>
        <dbReference type="EMBL" id="MBA8921646.1"/>
    </source>
</evidence>
<dbReference type="GO" id="GO:0004359">
    <property type="term" value="F:glutaminase activity"/>
    <property type="evidence" value="ECO:0007669"/>
    <property type="project" value="UniProtKB-EC"/>
</dbReference>
<keyword evidence="5 8" id="KW-0378">Hydrolase</keyword>
<dbReference type="SMART" id="SM01211">
    <property type="entry name" value="GATase_5"/>
    <property type="match status" value="1"/>
</dbReference>
<dbReference type="EC" id="6.3.5.3" evidence="8"/>
<reference evidence="10 12" key="3">
    <citation type="submission" date="2020-08" db="EMBL/GenBank/DDBJ databases">
        <title>Sequencing the genomes of 1000 actinobacteria strains.</title>
        <authorList>
            <person name="Klenk H.-P."/>
        </authorList>
    </citation>
    <scope>NUCLEOTIDE SEQUENCE [LARGE SCALE GENOMIC DNA]</scope>
    <source>
        <strain evidence="10 12">DSM 19081</strain>
    </source>
</reference>
<keyword evidence="3 8" id="KW-0547">Nucleotide-binding</keyword>
<keyword evidence="7 8" id="KW-0315">Glutamine amidotransferase</keyword>
<reference evidence="9" key="1">
    <citation type="submission" date="2015-12" db="EMBL/GenBank/DDBJ databases">
        <authorList>
            <person name="Shamseldin A."/>
            <person name="Moawad H."/>
            <person name="Abd El-Rahim W.M."/>
            <person name="Sadowsky M.J."/>
        </authorList>
    </citation>
    <scope>NUCLEOTIDE SEQUENCE [LARGE SCALE GENOMIC DNA]</scope>
    <source>
        <strain evidence="9">CD08_7</strain>
    </source>
</reference>
<dbReference type="PIRSF" id="PIRSF001586">
    <property type="entry name" value="FGAM_synth_I"/>
    <property type="match status" value="1"/>
</dbReference>
<evidence type="ECO:0000256" key="5">
    <source>
        <dbReference type="ARBA" id="ARBA00022801"/>
    </source>
</evidence>
<evidence type="ECO:0000256" key="1">
    <source>
        <dbReference type="ARBA" id="ARBA00022490"/>
    </source>
</evidence>
<dbReference type="Gene3D" id="3.40.50.880">
    <property type="match status" value="1"/>
</dbReference>
<comment type="pathway">
    <text evidence="8">Purine metabolism; IMP biosynthesis via de novo pathway; 5-amino-1-(5-phospho-D-ribosyl)imidazole from N(2)-formyl-N(1)-(5-phospho-D-ribosyl)glycinamide: step 1/2.</text>
</comment>
<evidence type="ECO:0000256" key="7">
    <source>
        <dbReference type="ARBA" id="ARBA00022962"/>
    </source>
</evidence>
<keyword evidence="4 8" id="KW-0658">Purine biosynthesis</keyword>